<dbReference type="PROSITE" id="PS01162">
    <property type="entry name" value="QOR_ZETA_CRYSTAL"/>
    <property type="match status" value="1"/>
</dbReference>
<dbReference type="EMBL" id="JAHKNI010000025">
    <property type="protein sequence ID" value="MBU3067810.1"/>
    <property type="molecule type" value="Genomic_DNA"/>
</dbReference>
<evidence type="ECO:0000313" key="8">
    <source>
        <dbReference type="Proteomes" id="UP000733379"/>
    </source>
</evidence>
<keyword evidence="4" id="KW-0521">NADP</keyword>
<sequence>MRTVRFAEYGGPDVLELTEAAEPHAGPGQIRIAVRAAGVNPHDWRTREGQFRRIRPIELPAGVGQDAAGVVDEVGDTVTGIEVGDPVFGRGSNTYAEFAVLSSWARLPDGLTFAEAAGYPSVVETALRIIRLVGVQPGQTLLVSGAAGGVGSAVLQISRDRGIKVIGTAGPANQDYLHSLGAVATTYGTGWVERVRRLGRVDAALDLNGAGVIRGLLDLTGDPEKVVTIADLEAPMLGIRFAGVGGSMPEALAEAVDLISRGKLHIPVHRSYPLAEAAAAHTDSQAGHTRGRRVLLV</sequence>
<comment type="subcellular location">
    <subcellularLocation>
        <location evidence="1">Cytoplasm</location>
    </subcellularLocation>
</comment>
<dbReference type="Gene3D" id="3.90.180.10">
    <property type="entry name" value="Medium-chain alcohol dehydrogenases, catalytic domain"/>
    <property type="match status" value="1"/>
</dbReference>
<dbReference type="InterPro" id="IPR036291">
    <property type="entry name" value="NAD(P)-bd_dom_sf"/>
</dbReference>
<dbReference type="Gene3D" id="3.40.50.720">
    <property type="entry name" value="NAD(P)-binding Rossmann-like Domain"/>
    <property type="match status" value="1"/>
</dbReference>
<keyword evidence="3" id="KW-0963">Cytoplasm</keyword>
<keyword evidence="8" id="KW-1185">Reference proteome</keyword>
<dbReference type="SUPFAM" id="SSF51735">
    <property type="entry name" value="NAD(P)-binding Rossmann-fold domains"/>
    <property type="match status" value="1"/>
</dbReference>
<evidence type="ECO:0000313" key="7">
    <source>
        <dbReference type="EMBL" id="MBU3067810.1"/>
    </source>
</evidence>
<dbReference type="Proteomes" id="UP000733379">
    <property type="component" value="Unassembled WGS sequence"/>
</dbReference>
<feature type="domain" description="Enoyl reductase (ER)" evidence="6">
    <location>
        <begin position="10"/>
        <end position="295"/>
    </location>
</feature>
<dbReference type="InterPro" id="IPR013154">
    <property type="entry name" value="ADH-like_N"/>
</dbReference>
<dbReference type="InterPro" id="IPR051603">
    <property type="entry name" value="Zinc-ADH_QOR/CCCR"/>
</dbReference>
<evidence type="ECO:0000259" key="6">
    <source>
        <dbReference type="SMART" id="SM00829"/>
    </source>
</evidence>
<dbReference type="PANTHER" id="PTHR44154:SF1">
    <property type="entry name" value="QUINONE OXIDOREDUCTASE"/>
    <property type="match status" value="1"/>
</dbReference>
<dbReference type="SMART" id="SM00829">
    <property type="entry name" value="PKS_ER"/>
    <property type="match status" value="1"/>
</dbReference>
<comment type="subunit">
    <text evidence="2">Homotetramer.</text>
</comment>
<proteinExistence type="predicted"/>
<evidence type="ECO:0000256" key="4">
    <source>
        <dbReference type="ARBA" id="ARBA00022857"/>
    </source>
</evidence>
<dbReference type="RefSeq" id="WP_215923887.1">
    <property type="nucleotide sequence ID" value="NZ_JAHKNI010000025.1"/>
</dbReference>
<dbReference type="Pfam" id="PF13602">
    <property type="entry name" value="ADH_zinc_N_2"/>
    <property type="match status" value="1"/>
</dbReference>
<protein>
    <submittedName>
        <fullName evidence="7">NADP-dependent oxidoreductase</fullName>
    </submittedName>
</protein>
<dbReference type="InterPro" id="IPR011032">
    <property type="entry name" value="GroES-like_sf"/>
</dbReference>
<evidence type="ECO:0000256" key="2">
    <source>
        <dbReference type="ARBA" id="ARBA00011881"/>
    </source>
</evidence>
<evidence type="ECO:0000256" key="3">
    <source>
        <dbReference type="ARBA" id="ARBA00022490"/>
    </source>
</evidence>
<dbReference type="CDD" id="cd05289">
    <property type="entry name" value="MDR_like_2"/>
    <property type="match status" value="1"/>
</dbReference>
<dbReference type="InterPro" id="IPR020843">
    <property type="entry name" value="ER"/>
</dbReference>
<gene>
    <name evidence="7" type="ORF">KO481_40625</name>
</gene>
<name>A0ABS6BEG4_9NOCA</name>
<keyword evidence="5" id="KW-0694">RNA-binding</keyword>
<dbReference type="InterPro" id="IPR002364">
    <property type="entry name" value="Quin_OxRdtase/zeta-crystal_CS"/>
</dbReference>
<accession>A0ABS6BEG4</accession>
<dbReference type="Pfam" id="PF08240">
    <property type="entry name" value="ADH_N"/>
    <property type="match status" value="1"/>
</dbReference>
<organism evidence="7 8">
    <name type="scientific">Nocardia albiluteola</name>
    <dbReference type="NCBI Taxonomy" id="2842303"/>
    <lineage>
        <taxon>Bacteria</taxon>
        <taxon>Bacillati</taxon>
        <taxon>Actinomycetota</taxon>
        <taxon>Actinomycetes</taxon>
        <taxon>Mycobacteriales</taxon>
        <taxon>Nocardiaceae</taxon>
        <taxon>Nocardia</taxon>
    </lineage>
</organism>
<comment type="caution">
    <text evidence="7">The sequence shown here is derived from an EMBL/GenBank/DDBJ whole genome shotgun (WGS) entry which is preliminary data.</text>
</comment>
<dbReference type="PANTHER" id="PTHR44154">
    <property type="entry name" value="QUINONE OXIDOREDUCTASE"/>
    <property type="match status" value="1"/>
</dbReference>
<evidence type="ECO:0000256" key="1">
    <source>
        <dbReference type="ARBA" id="ARBA00004496"/>
    </source>
</evidence>
<evidence type="ECO:0000256" key="5">
    <source>
        <dbReference type="ARBA" id="ARBA00022884"/>
    </source>
</evidence>
<dbReference type="SUPFAM" id="SSF50129">
    <property type="entry name" value="GroES-like"/>
    <property type="match status" value="1"/>
</dbReference>
<reference evidence="7 8" key="1">
    <citation type="submission" date="2021-06" db="EMBL/GenBank/DDBJ databases">
        <title>Actinomycetes sequencing.</title>
        <authorList>
            <person name="Shan Q."/>
        </authorList>
    </citation>
    <scope>NUCLEOTIDE SEQUENCE [LARGE SCALE GENOMIC DNA]</scope>
    <source>
        <strain evidence="7 8">NEAU-G5</strain>
    </source>
</reference>